<reference evidence="7" key="1">
    <citation type="journal article" date="2019" name="Int. J. Syst. Evol. Microbiol.">
        <title>The Global Catalogue of Microorganisms (GCM) 10K type strain sequencing project: providing services to taxonomists for standard genome sequencing and annotation.</title>
        <authorList>
            <consortium name="The Broad Institute Genomics Platform"/>
            <consortium name="The Broad Institute Genome Sequencing Center for Infectious Disease"/>
            <person name="Wu L."/>
            <person name="Ma J."/>
        </authorList>
    </citation>
    <scope>NUCLEOTIDE SEQUENCE [LARGE SCALE GENOMIC DNA]</scope>
    <source>
        <strain evidence="7">KCTC 42964</strain>
    </source>
</reference>
<proteinExistence type="inferred from homology"/>
<sequence>MVTAMLEGGCSCWQVRYRLAAPPMFVHCCHCRWCQRETGSAFALNALVEADRIHLPCSAPEILLTPSESGAGQKIARCPRCRVALWSHYAGAGDRICFLRVGTLDRPDLVPPDIHIYTASRQPWFVLPEGVRAVPEYYDMASEWPPESLSRYRQARRGSA</sequence>
<evidence type="ECO:0000256" key="3">
    <source>
        <dbReference type="ARBA" id="ARBA00022833"/>
    </source>
</evidence>
<dbReference type="InterPro" id="IPR006913">
    <property type="entry name" value="CENP-V/GFA"/>
</dbReference>
<dbReference type="RefSeq" id="WP_379898314.1">
    <property type="nucleotide sequence ID" value="NZ_JBHRTR010000011.1"/>
</dbReference>
<evidence type="ECO:0000256" key="2">
    <source>
        <dbReference type="ARBA" id="ARBA00022723"/>
    </source>
</evidence>
<organism evidence="6 7">
    <name type="scientific">Marinibaculum pumilum</name>
    <dbReference type="NCBI Taxonomy" id="1766165"/>
    <lineage>
        <taxon>Bacteria</taxon>
        <taxon>Pseudomonadati</taxon>
        <taxon>Pseudomonadota</taxon>
        <taxon>Alphaproteobacteria</taxon>
        <taxon>Rhodospirillales</taxon>
        <taxon>Rhodospirillaceae</taxon>
        <taxon>Marinibaculum</taxon>
    </lineage>
</organism>
<evidence type="ECO:0000259" key="5">
    <source>
        <dbReference type="PROSITE" id="PS51891"/>
    </source>
</evidence>
<name>A0ABV7KVN3_9PROT</name>
<evidence type="ECO:0000256" key="4">
    <source>
        <dbReference type="ARBA" id="ARBA00023239"/>
    </source>
</evidence>
<accession>A0ABV7KVN3</accession>
<comment type="similarity">
    <text evidence="1">Belongs to the Gfa family.</text>
</comment>
<comment type="caution">
    <text evidence="6">The sequence shown here is derived from an EMBL/GenBank/DDBJ whole genome shotgun (WGS) entry which is preliminary data.</text>
</comment>
<evidence type="ECO:0000256" key="1">
    <source>
        <dbReference type="ARBA" id="ARBA00005495"/>
    </source>
</evidence>
<dbReference type="Proteomes" id="UP001595528">
    <property type="component" value="Unassembled WGS sequence"/>
</dbReference>
<dbReference type="InterPro" id="IPR011057">
    <property type="entry name" value="Mss4-like_sf"/>
</dbReference>
<dbReference type="PANTHER" id="PTHR33337">
    <property type="entry name" value="GFA DOMAIN-CONTAINING PROTEIN"/>
    <property type="match status" value="1"/>
</dbReference>
<dbReference type="PANTHER" id="PTHR33337:SF33">
    <property type="entry name" value="CENP-V_GFA DOMAIN-CONTAINING PROTEIN"/>
    <property type="match status" value="1"/>
</dbReference>
<dbReference type="SUPFAM" id="SSF51316">
    <property type="entry name" value="Mss4-like"/>
    <property type="match status" value="1"/>
</dbReference>
<keyword evidence="4" id="KW-0456">Lyase</keyword>
<keyword evidence="7" id="KW-1185">Reference proteome</keyword>
<keyword evidence="3" id="KW-0862">Zinc</keyword>
<dbReference type="Pfam" id="PF04828">
    <property type="entry name" value="GFA"/>
    <property type="match status" value="1"/>
</dbReference>
<evidence type="ECO:0000313" key="6">
    <source>
        <dbReference type="EMBL" id="MFC3226372.1"/>
    </source>
</evidence>
<gene>
    <name evidence="6" type="ORF">ACFOGJ_03980</name>
</gene>
<keyword evidence="2" id="KW-0479">Metal-binding</keyword>
<evidence type="ECO:0000313" key="7">
    <source>
        <dbReference type="Proteomes" id="UP001595528"/>
    </source>
</evidence>
<dbReference type="EMBL" id="JBHRTR010000011">
    <property type="protein sequence ID" value="MFC3226372.1"/>
    <property type="molecule type" value="Genomic_DNA"/>
</dbReference>
<dbReference type="PROSITE" id="PS51891">
    <property type="entry name" value="CENP_V_GFA"/>
    <property type="match status" value="1"/>
</dbReference>
<feature type="domain" description="CENP-V/GFA" evidence="5">
    <location>
        <begin position="6"/>
        <end position="125"/>
    </location>
</feature>
<dbReference type="Gene3D" id="3.90.1590.10">
    <property type="entry name" value="glutathione-dependent formaldehyde- activating enzyme (gfa)"/>
    <property type="match status" value="1"/>
</dbReference>
<protein>
    <submittedName>
        <fullName evidence="6">GFA family protein</fullName>
    </submittedName>
</protein>